<keyword evidence="2" id="KW-0723">Serine/threonine-protein kinase</keyword>
<evidence type="ECO:0000259" key="9">
    <source>
        <dbReference type="PROSITE" id="PS50011"/>
    </source>
</evidence>
<name>A0A6D2JN55_9BRAS</name>
<keyword evidence="3" id="KW-0808">Transferase</keyword>
<dbReference type="OrthoDB" id="28397at2759"/>
<keyword evidence="5" id="KW-0418">Kinase</keyword>
<sequence>MGCICSKGAAEEGEDTSFHRQKGNEYWNKSSSVQLIAPNKDDFSHKAVDGSSGGARRASGLIVPIDDSHDGKTVIVERPSRSSHRGRRVSDNGKGGGLIISNVPRSAEAELIAAGWPYWLTSVAGEAIKGWVPRRADSFEKLDKIGQGTYSIVYKARDLETGQIVAMKKVRFANMDPESVRFMAREINILRKLDHPNVMKLQCLVTSKLSGSLHLVFEYMEHDLSGLALRPGVKFTEPEIKCFMKQLLCGLEHCHSRGILHRDIKGSNLLVNNDGVLKIGDFGLASFYQPDQEQPLTSRVVTLWYRAPELLLGSTEYGPAIDLWSVGCILAELFVGKPIMPGRTEVEQMHKIFKLCGSPSEEFWETTKFPQATSYRPQHPYTRVLLETFKNLPPSSLALLDKLLSVEPERRCSASSTLMSEFFTTEPLPCHISSLPKYPPSKELDAKNRDEEARRKKAEAVKWRGHESVRRGPRDSKITPEFIASGHSSLSINTPVGFKKDSGRYDRGKRFSDSNSAIHPSVAATWNKNESSSRSNVGEVKASRSNNVLGDYLSSSSQRENVPSRQPAPTYMRKKNRMHYSGPLMPPGGNIEDMMKDHERQIQEAVRKSRLVKTATKKNKDISVRACA</sequence>
<comment type="caution">
    <text evidence="10">The sequence shown here is derived from an EMBL/GenBank/DDBJ whole genome shotgun (WGS) entry which is preliminary data.</text>
</comment>
<reference evidence="10" key="1">
    <citation type="submission" date="2020-01" db="EMBL/GenBank/DDBJ databases">
        <authorList>
            <person name="Mishra B."/>
        </authorList>
    </citation>
    <scope>NUCLEOTIDE SEQUENCE [LARGE SCALE GENOMIC DNA]</scope>
</reference>
<dbReference type="GO" id="GO:0032968">
    <property type="term" value="P:positive regulation of transcription elongation by RNA polymerase II"/>
    <property type="evidence" value="ECO:0007669"/>
    <property type="project" value="TreeGrafter"/>
</dbReference>
<dbReference type="InterPro" id="IPR050108">
    <property type="entry name" value="CDK"/>
</dbReference>
<dbReference type="Gene3D" id="1.10.510.10">
    <property type="entry name" value="Transferase(Phosphotransferase) domain 1"/>
    <property type="match status" value="1"/>
</dbReference>
<feature type="compositionally biased region" description="Polar residues" evidence="8">
    <location>
        <begin position="543"/>
        <end position="564"/>
    </location>
</feature>
<dbReference type="InterPro" id="IPR017441">
    <property type="entry name" value="Protein_kinase_ATP_BS"/>
</dbReference>
<dbReference type="Gene3D" id="3.30.200.20">
    <property type="entry name" value="Phosphorylase Kinase, domain 1"/>
    <property type="match status" value="1"/>
</dbReference>
<dbReference type="PANTHER" id="PTHR24056:SF416">
    <property type="entry name" value="PROTEIN KINASE SUPERFAMILY PROTEIN"/>
    <property type="match status" value="1"/>
</dbReference>
<evidence type="ECO:0000313" key="11">
    <source>
        <dbReference type="Proteomes" id="UP000467841"/>
    </source>
</evidence>
<evidence type="ECO:0000256" key="5">
    <source>
        <dbReference type="ARBA" id="ARBA00022777"/>
    </source>
</evidence>
<feature type="compositionally biased region" description="Basic and acidic residues" evidence="8">
    <location>
        <begin position="440"/>
        <end position="478"/>
    </location>
</feature>
<dbReference type="InterPro" id="IPR011009">
    <property type="entry name" value="Kinase-like_dom_sf"/>
</dbReference>
<dbReference type="AlphaFoldDB" id="A0A6D2JN55"/>
<dbReference type="FunFam" id="3.30.200.20:FF:000021">
    <property type="entry name" value="probable serine/threonine-protein kinase At1g54610"/>
    <property type="match status" value="1"/>
</dbReference>
<feature type="compositionally biased region" description="Basic and acidic residues" evidence="8">
    <location>
        <begin position="498"/>
        <end position="512"/>
    </location>
</feature>
<feature type="binding site" evidence="7">
    <location>
        <position position="168"/>
    </location>
    <ligand>
        <name>ATP</name>
        <dbReference type="ChEBI" id="CHEBI:30616"/>
    </ligand>
</feature>
<keyword evidence="11" id="KW-1185">Reference proteome</keyword>
<evidence type="ECO:0000256" key="8">
    <source>
        <dbReference type="SAM" id="MobiDB-lite"/>
    </source>
</evidence>
<proteinExistence type="inferred from homology"/>
<feature type="domain" description="Protein kinase" evidence="9">
    <location>
        <begin position="139"/>
        <end position="423"/>
    </location>
</feature>
<evidence type="ECO:0000256" key="7">
    <source>
        <dbReference type="PROSITE-ProRule" id="PRU10141"/>
    </source>
</evidence>
<dbReference type="Proteomes" id="UP000467841">
    <property type="component" value="Unassembled WGS sequence"/>
</dbReference>
<feature type="region of interest" description="Disordered" evidence="8">
    <location>
        <begin position="493"/>
        <end position="581"/>
    </location>
</feature>
<dbReference type="GO" id="GO:0000307">
    <property type="term" value="C:cyclin-dependent protein kinase holoenzyme complex"/>
    <property type="evidence" value="ECO:0007669"/>
    <property type="project" value="TreeGrafter"/>
</dbReference>
<dbReference type="PANTHER" id="PTHR24056">
    <property type="entry name" value="CELL DIVISION PROTEIN KINASE"/>
    <property type="match status" value="1"/>
</dbReference>
<dbReference type="PROSITE" id="PS00107">
    <property type="entry name" value="PROTEIN_KINASE_ATP"/>
    <property type="match status" value="1"/>
</dbReference>
<dbReference type="CDD" id="cd07840">
    <property type="entry name" value="STKc_CDK9_like"/>
    <property type="match status" value="1"/>
</dbReference>
<evidence type="ECO:0000256" key="1">
    <source>
        <dbReference type="ARBA" id="ARBA00006485"/>
    </source>
</evidence>
<dbReference type="GO" id="GO:0005524">
    <property type="term" value="F:ATP binding"/>
    <property type="evidence" value="ECO:0007669"/>
    <property type="project" value="UniProtKB-UniRule"/>
</dbReference>
<dbReference type="FunFam" id="1.10.510.10:FF:000043">
    <property type="entry name" value="probable serine/threonine-protein kinase At1g54610"/>
    <property type="match status" value="1"/>
</dbReference>
<dbReference type="PROSITE" id="PS00108">
    <property type="entry name" value="PROTEIN_KINASE_ST"/>
    <property type="match status" value="1"/>
</dbReference>
<dbReference type="Pfam" id="PF00069">
    <property type="entry name" value="Pkinase"/>
    <property type="match status" value="1"/>
</dbReference>
<comment type="similarity">
    <text evidence="1">Belongs to the protein kinase superfamily. CMGC Ser/Thr protein kinase family. CDC2/CDKX subfamily.</text>
</comment>
<accession>A0A6D2JN55</accession>
<dbReference type="GO" id="GO:0008353">
    <property type="term" value="F:RNA polymerase II CTD heptapeptide repeat kinase activity"/>
    <property type="evidence" value="ECO:0007669"/>
    <property type="project" value="TreeGrafter"/>
</dbReference>
<keyword evidence="6 7" id="KW-0067">ATP-binding</keyword>
<dbReference type="InterPro" id="IPR008271">
    <property type="entry name" value="Ser/Thr_kinase_AS"/>
</dbReference>
<evidence type="ECO:0000256" key="3">
    <source>
        <dbReference type="ARBA" id="ARBA00022679"/>
    </source>
</evidence>
<dbReference type="EMBL" id="CACVBM020001318">
    <property type="protein sequence ID" value="CAA7045294.1"/>
    <property type="molecule type" value="Genomic_DNA"/>
</dbReference>
<evidence type="ECO:0000256" key="2">
    <source>
        <dbReference type="ARBA" id="ARBA00022527"/>
    </source>
</evidence>
<evidence type="ECO:0000313" key="10">
    <source>
        <dbReference type="EMBL" id="CAA7045294.1"/>
    </source>
</evidence>
<feature type="region of interest" description="Disordered" evidence="8">
    <location>
        <begin position="439"/>
        <end position="481"/>
    </location>
</feature>
<gene>
    <name evidence="10" type="ORF">MERR_LOCUS32529</name>
</gene>
<dbReference type="PROSITE" id="PS50011">
    <property type="entry name" value="PROTEIN_KINASE_DOM"/>
    <property type="match status" value="1"/>
</dbReference>
<dbReference type="SUPFAM" id="SSF56112">
    <property type="entry name" value="Protein kinase-like (PK-like)"/>
    <property type="match status" value="1"/>
</dbReference>
<evidence type="ECO:0000256" key="6">
    <source>
        <dbReference type="ARBA" id="ARBA00022840"/>
    </source>
</evidence>
<feature type="compositionally biased region" description="Polar residues" evidence="8">
    <location>
        <begin position="513"/>
        <end position="536"/>
    </location>
</feature>
<keyword evidence="4 7" id="KW-0547">Nucleotide-binding</keyword>
<dbReference type="GO" id="GO:0005634">
    <property type="term" value="C:nucleus"/>
    <property type="evidence" value="ECO:0007669"/>
    <property type="project" value="TreeGrafter"/>
</dbReference>
<dbReference type="InterPro" id="IPR000719">
    <property type="entry name" value="Prot_kinase_dom"/>
</dbReference>
<evidence type="ECO:0000256" key="4">
    <source>
        <dbReference type="ARBA" id="ARBA00022741"/>
    </source>
</evidence>
<protein>
    <recommendedName>
        <fullName evidence="9">Protein kinase domain-containing protein</fullName>
    </recommendedName>
</protein>
<organism evidence="10 11">
    <name type="scientific">Microthlaspi erraticum</name>
    <dbReference type="NCBI Taxonomy" id="1685480"/>
    <lineage>
        <taxon>Eukaryota</taxon>
        <taxon>Viridiplantae</taxon>
        <taxon>Streptophyta</taxon>
        <taxon>Embryophyta</taxon>
        <taxon>Tracheophyta</taxon>
        <taxon>Spermatophyta</taxon>
        <taxon>Magnoliopsida</taxon>
        <taxon>eudicotyledons</taxon>
        <taxon>Gunneridae</taxon>
        <taxon>Pentapetalae</taxon>
        <taxon>rosids</taxon>
        <taxon>malvids</taxon>
        <taxon>Brassicales</taxon>
        <taxon>Brassicaceae</taxon>
        <taxon>Coluteocarpeae</taxon>
        <taxon>Microthlaspi</taxon>
    </lineage>
</organism>
<dbReference type="SMART" id="SM00220">
    <property type="entry name" value="S_TKc"/>
    <property type="match status" value="1"/>
</dbReference>